<feature type="transmembrane region" description="Helical" evidence="9">
    <location>
        <begin position="179"/>
        <end position="204"/>
    </location>
</feature>
<evidence type="ECO:0000256" key="4">
    <source>
        <dbReference type="ARBA" id="ARBA00022723"/>
    </source>
</evidence>
<keyword evidence="11" id="KW-1185">Reference proteome</keyword>
<dbReference type="AlphaFoldDB" id="A0A1M5MS19"/>
<organism evidence="10 11">
    <name type="scientific">Ornithinibacillus halophilus</name>
    <dbReference type="NCBI Taxonomy" id="930117"/>
    <lineage>
        <taxon>Bacteria</taxon>
        <taxon>Bacillati</taxon>
        <taxon>Bacillota</taxon>
        <taxon>Bacilli</taxon>
        <taxon>Bacillales</taxon>
        <taxon>Bacillaceae</taxon>
        <taxon>Ornithinibacillus</taxon>
    </lineage>
</organism>
<evidence type="ECO:0000313" key="10">
    <source>
        <dbReference type="EMBL" id="SHG80240.1"/>
    </source>
</evidence>
<evidence type="ECO:0000256" key="7">
    <source>
        <dbReference type="ARBA" id="ARBA00023136"/>
    </source>
</evidence>
<evidence type="ECO:0000256" key="6">
    <source>
        <dbReference type="ARBA" id="ARBA00023004"/>
    </source>
</evidence>
<comment type="subcellular location">
    <subcellularLocation>
        <location evidence="1">Membrane</location>
    </subcellularLocation>
</comment>
<dbReference type="GO" id="GO:0046872">
    <property type="term" value="F:metal ion binding"/>
    <property type="evidence" value="ECO:0007669"/>
    <property type="project" value="UniProtKB-KW"/>
</dbReference>
<dbReference type="CDD" id="cd03497">
    <property type="entry name" value="SQR_TypeB_1_TM"/>
    <property type="match status" value="1"/>
</dbReference>
<dbReference type="InterPro" id="IPR016002">
    <property type="entry name" value="Succ_DH_cyt_b558_Firmicute"/>
</dbReference>
<keyword evidence="3 9" id="KW-0812">Transmembrane</keyword>
<evidence type="ECO:0000256" key="1">
    <source>
        <dbReference type="ARBA" id="ARBA00004370"/>
    </source>
</evidence>
<feature type="binding site" description="axial binding residue" evidence="8">
    <location>
        <position position="113"/>
    </location>
    <ligand>
        <name>heme</name>
        <dbReference type="ChEBI" id="CHEBI:30413"/>
    </ligand>
    <ligandPart>
        <name>Fe</name>
        <dbReference type="ChEBI" id="CHEBI:18248"/>
    </ligandPart>
</feature>
<feature type="binding site" description="axial binding residue" evidence="8">
    <location>
        <position position="156"/>
    </location>
    <ligand>
        <name>heme</name>
        <dbReference type="ChEBI" id="CHEBI:30413"/>
    </ligand>
    <ligandPart>
        <name>Fe</name>
        <dbReference type="ChEBI" id="CHEBI:18248"/>
    </ligandPart>
</feature>
<protein>
    <submittedName>
        <fullName evidence="10">Succinate dehydrogenase subunit C</fullName>
    </submittedName>
</protein>
<dbReference type="EMBL" id="FQVW01000064">
    <property type="protein sequence ID" value="SHG80240.1"/>
    <property type="molecule type" value="Genomic_DNA"/>
</dbReference>
<dbReference type="Gene3D" id="1.20.1300.10">
    <property type="entry name" value="Fumarate reductase/succinate dehydrogenase, transmembrane subunit"/>
    <property type="match status" value="1"/>
</dbReference>
<keyword evidence="4 8" id="KW-0479">Metal-binding</keyword>
<feature type="transmembrane region" description="Helical" evidence="9">
    <location>
        <begin position="12"/>
        <end position="34"/>
    </location>
</feature>
<keyword evidence="7 9" id="KW-0472">Membrane</keyword>
<dbReference type="GO" id="GO:0016020">
    <property type="term" value="C:membrane"/>
    <property type="evidence" value="ECO:0007669"/>
    <property type="project" value="UniProtKB-SubCell"/>
</dbReference>
<keyword evidence="5 9" id="KW-1133">Transmembrane helix</keyword>
<feature type="binding site" description="axial binding residue" evidence="8">
    <location>
        <position position="28"/>
    </location>
    <ligand>
        <name>heme</name>
        <dbReference type="ChEBI" id="CHEBI:30413"/>
    </ligand>
    <ligandPart>
        <name>Fe</name>
        <dbReference type="ChEBI" id="CHEBI:18248"/>
    </ligandPart>
</feature>
<keyword evidence="6 8" id="KW-0408">Iron</keyword>
<dbReference type="Proteomes" id="UP000183988">
    <property type="component" value="Unassembled WGS sequence"/>
</dbReference>
<dbReference type="Pfam" id="PF01127">
    <property type="entry name" value="Sdh_cyt"/>
    <property type="match status" value="1"/>
</dbReference>
<proteinExistence type="predicted"/>
<evidence type="ECO:0000256" key="5">
    <source>
        <dbReference type="ARBA" id="ARBA00022989"/>
    </source>
</evidence>
<feature type="transmembrane region" description="Helical" evidence="9">
    <location>
        <begin position="91"/>
        <end position="115"/>
    </location>
</feature>
<evidence type="ECO:0000313" key="11">
    <source>
        <dbReference type="Proteomes" id="UP000183988"/>
    </source>
</evidence>
<gene>
    <name evidence="10" type="ORF">SAMN05216225_10649</name>
</gene>
<evidence type="ECO:0000256" key="2">
    <source>
        <dbReference type="ARBA" id="ARBA00022617"/>
    </source>
</evidence>
<dbReference type="SUPFAM" id="SSF81343">
    <property type="entry name" value="Fumarate reductase respiratory complex transmembrane subunits"/>
    <property type="match status" value="1"/>
</dbReference>
<keyword evidence="2 8" id="KW-0349">Heme</keyword>
<evidence type="ECO:0000256" key="3">
    <source>
        <dbReference type="ARBA" id="ARBA00022692"/>
    </source>
</evidence>
<name>A0A1M5MS19_9BACI</name>
<feature type="transmembrane region" description="Helical" evidence="9">
    <location>
        <begin position="143"/>
        <end position="167"/>
    </location>
</feature>
<dbReference type="PIRSF" id="PIRSF000170">
    <property type="entry name" value="Succ_dh_cyt_b558"/>
    <property type="match status" value="1"/>
</dbReference>
<sequence>MAEHREYFNRRLHSLLGVVPIGLFLLNHLVVNHFAVYGEESFNKAASFMHNLPFVIMLEIFVIYLPLIFHAVLGVYIAFTAKNNVKRYSLFRNWMFFLQRITGLITLVFIAWHVWETRVQVGLGNADLDYSLMEGILTNPAMFWFYIIGVISAVFHFSNGLWGFLVSWGIAQTPRSQKIVTYATLVVFLVVSYIGVRTLITFAYGI</sequence>
<dbReference type="NCBIfam" id="TIGR02046">
    <property type="entry name" value="sdhC_b558_fam"/>
    <property type="match status" value="1"/>
</dbReference>
<feature type="binding site" description="axial binding residue" evidence="8">
    <location>
        <position position="70"/>
    </location>
    <ligand>
        <name>heme</name>
        <dbReference type="ChEBI" id="CHEBI:30413"/>
    </ligand>
    <ligandPart>
        <name>Fe</name>
        <dbReference type="ChEBI" id="CHEBI:18248"/>
    </ligandPart>
</feature>
<accession>A0A1M5MS19</accession>
<dbReference type="InterPro" id="IPR000701">
    <property type="entry name" value="SuccDH_FuR_B_TM-su"/>
</dbReference>
<feature type="transmembrane region" description="Helical" evidence="9">
    <location>
        <begin position="54"/>
        <end position="79"/>
    </location>
</feature>
<reference evidence="10" key="1">
    <citation type="submission" date="2016-11" db="EMBL/GenBank/DDBJ databases">
        <authorList>
            <person name="Jaros S."/>
            <person name="Januszkiewicz K."/>
            <person name="Wedrychowicz H."/>
        </authorList>
    </citation>
    <scope>NUCLEOTIDE SEQUENCE [LARGE SCALE GENOMIC DNA]</scope>
    <source>
        <strain evidence="10">IBRC-M 10683</strain>
    </source>
</reference>
<dbReference type="RefSeq" id="WP_072891913.1">
    <property type="nucleotide sequence ID" value="NZ_FQVW01000064.1"/>
</dbReference>
<dbReference type="InterPro" id="IPR034804">
    <property type="entry name" value="SQR/QFR_C/D"/>
</dbReference>
<evidence type="ECO:0000256" key="8">
    <source>
        <dbReference type="PIRSR" id="PIRSR000170-1"/>
    </source>
</evidence>
<dbReference type="OrthoDB" id="9789209at2"/>
<dbReference type="InterPro" id="IPR011138">
    <property type="entry name" value="Cytochrome_b-558"/>
</dbReference>
<dbReference type="STRING" id="930117.SAMN05216225_10649"/>
<evidence type="ECO:0000256" key="9">
    <source>
        <dbReference type="SAM" id="Phobius"/>
    </source>
</evidence>